<accession>A0ACC1PF78</accession>
<protein>
    <submittedName>
        <fullName evidence="1">Uncharacterized protein</fullName>
    </submittedName>
</protein>
<proteinExistence type="predicted"/>
<name>A0ACC1PF78_9PEZI</name>
<sequence>MALAATEAKTDVFMTSTRIRSLKETPYITRLSMQMQIQDELEHSTTGTSNSSFNQSASTTPTFTPIGLTTIIVSRTATITLTNVALITSESTVTTSLPTEAPLVLAGPTTNVLSPGKIAGIVLGAVGGLLLFVLLFYLLLTRARCVDWLAHYRLEKQEKQHRATKPPARTSTKKPAEKVTPNWDCTRGTGDGRRGNTCPTTIPVAPDPRQHESDRRRRERQAERSKSKKRGNGEHRAGGGRWLA</sequence>
<comment type="caution">
    <text evidence="1">The sequence shown here is derived from an EMBL/GenBank/DDBJ whole genome shotgun (WGS) entry which is preliminary data.</text>
</comment>
<reference evidence="1" key="1">
    <citation type="submission" date="2022-10" db="EMBL/GenBank/DDBJ databases">
        <title>Genome Sequence of Xylaria curta.</title>
        <authorList>
            <person name="Buettner E."/>
        </authorList>
    </citation>
    <scope>NUCLEOTIDE SEQUENCE</scope>
    <source>
        <strain evidence="1">Babe10</strain>
    </source>
</reference>
<organism evidence="1 2">
    <name type="scientific">Xylaria curta</name>
    <dbReference type="NCBI Taxonomy" id="42375"/>
    <lineage>
        <taxon>Eukaryota</taxon>
        <taxon>Fungi</taxon>
        <taxon>Dikarya</taxon>
        <taxon>Ascomycota</taxon>
        <taxon>Pezizomycotina</taxon>
        <taxon>Sordariomycetes</taxon>
        <taxon>Xylariomycetidae</taxon>
        <taxon>Xylariales</taxon>
        <taxon>Xylariaceae</taxon>
        <taxon>Xylaria</taxon>
    </lineage>
</organism>
<keyword evidence="2" id="KW-1185">Reference proteome</keyword>
<gene>
    <name evidence="1" type="ORF">NUW58_g2518</name>
</gene>
<dbReference type="EMBL" id="JAPDGR010000332">
    <property type="protein sequence ID" value="KAJ2991430.1"/>
    <property type="molecule type" value="Genomic_DNA"/>
</dbReference>
<dbReference type="Proteomes" id="UP001143856">
    <property type="component" value="Unassembled WGS sequence"/>
</dbReference>
<evidence type="ECO:0000313" key="1">
    <source>
        <dbReference type="EMBL" id="KAJ2991430.1"/>
    </source>
</evidence>
<evidence type="ECO:0000313" key="2">
    <source>
        <dbReference type="Proteomes" id="UP001143856"/>
    </source>
</evidence>